<evidence type="ECO:0000256" key="8">
    <source>
        <dbReference type="SAM" id="Phobius"/>
    </source>
</evidence>
<dbReference type="InterPro" id="IPR000522">
    <property type="entry name" value="ABC_transptr_permease_BtuC"/>
</dbReference>
<feature type="transmembrane region" description="Helical" evidence="8">
    <location>
        <begin position="136"/>
        <end position="158"/>
    </location>
</feature>
<dbReference type="SUPFAM" id="SSF81345">
    <property type="entry name" value="ABC transporter involved in vitamin B12 uptake, BtuC"/>
    <property type="match status" value="1"/>
</dbReference>
<feature type="transmembrane region" description="Helical" evidence="8">
    <location>
        <begin position="325"/>
        <end position="343"/>
    </location>
</feature>
<gene>
    <name evidence="9" type="ORF">RM779_28850</name>
</gene>
<keyword evidence="7 8" id="KW-0472">Membrane</keyword>
<organism evidence="9 10">
    <name type="scientific">Streptomyces johnsoniae</name>
    <dbReference type="NCBI Taxonomy" id="3075532"/>
    <lineage>
        <taxon>Bacteria</taxon>
        <taxon>Bacillati</taxon>
        <taxon>Actinomycetota</taxon>
        <taxon>Actinomycetes</taxon>
        <taxon>Kitasatosporales</taxon>
        <taxon>Streptomycetaceae</taxon>
        <taxon>Streptomyces</taxon>
    </lineage>
</organism>
<name>A0ABU2SC87_9ACTN</name>
<keyword evidence="5 8" id="KW-0812">Transmembrane</keyword>
<reference evidence="10" key="1">
    <citation type="submission" date="2023-07" db="EMBL/GenBank/DDBJ databases">
        <title>30 novel species of actinomycetes from the DSMZ collection.</title>
        <authorList>
            <person name="Nouioui I."/>
        </authorList>
    </citation>
    <scope>NUCLEOTIDE SEQUENCE [LARGE SCALE GENOMIC DNA]</scope>
    <source>
        <strain evidence="10">DSM 41886</strain>
    </source>
</reference>
<dbReference type="InterPro" id="IPR037294">
    <property type="entry name" value="ABC_BtuC-like"/>
</dbReference>
<feature type="transmembrane region" description="Helical" evidence="8">
    <location>
        <begin position="253"/>
        <end position="286"/>
    </location>
</feature>
<protein>
    <submittedName>
        <fullName evidence="9">Iron chelate uptake ABC transporter family permease subunit</fullName>
    </submittedName>
</protein>
<evidence type="ECO:0000313" key="10">
    <source>
        <dbReference type="Proteomes" id="UP001183615"/>
    </source>
</evidence>
<evidence type="ECO:0000256" key="4">
    <source>
        <dbReference type="ARBA" id="ARBA00022475"/>
    </source>
</evidence>
<evidence type="ECO:0000256" key="3">
    <source>
        <dbReference type="ARBA" id="ARBA00022448"/>
    </source>
</evidence>
<dbReference type="EMBL" id="JAVREV010000020">
    <property type="protein sequence ID" value="MDT0446576.1"/>
    <property type="molecule type" value="Genomic_DNA"/>
</dbReference>
<evidence type="ECO:0000256" key="1">
    <source>
        <dbReference type="ARBA" id="ARBA00004651"/>
    </source>
</evidence>
<keyword evidence="6 8" id="KW-1133">Transmembrane helix</keyword>
<feature type="transmembrane region" description="Helical" evidence="8">
    <location>
        <begin position="110"/>
        <end position="130"/>
    </location>
</feature>
<evidence type="ECO:0000313" key="9">
    <source>
        <dbReference type="EMBL" id="MDT0446576.1"/>
    </source>
</evidence>
<comment type="caution">
    <text evidence="9">The sequence shown here is derived from an EMBL/GenBank/DDBJ whole genome shotgun (WGS) entry which is preliminary data.</text>
</comment>
<comment type="subcellular location">
    <subcellularLocation>
        <location evidence="1">Cell membrane</location>
        <topology evidence="1">Multi-pass membrane protein</topology>
    </subcellularLocation>
</comment>
<feature type="transmembrane region" description="Helical" evidence="8">
    <location>
        <begin position="215"/>
        <end position="233"/>
    </location>
</feature>
<evidence type="ECO:0000256" key="7">
    <source>
        <dbReference type="ARBA" id="ARBA00023136"/>
    </source>
</evidence>
<dbReference type="RefSeq" id="WP_311620726.1">
    <property type="nucleotide sequence ID" value="NZ_JAVREV010000020.1"/>
</dbReference>
<dbReference type="PANTHER" id="PTHR30472">
    <property type="entry name" value="FERRIC ENTEROBACTIN TRANSPORT SYSTEM PERMEASE PROTEIN"/>
    <property type="match status" value="1"/>
</dbReference>
<keyword evidence="4" id="KW-1003">Cell membrane</keyword>
<keyword evidence="10" id="KW-1185">Reference proteome</keyword>
<dbReference type="CDD" id="cd06550">
    <property type="entry name" value="TM_ABC_iron-siderophores_like"/>
    <property type="match status" value="1"/>
</dbReference>
<evidence type="ECO:0000256" key="6">
    <source>
        <dbReference type="ARBA" id="ARBA00022989"/>
    </source>
</evidence>
<sequence length="351" mass="35789">MVTADAGRAVAAPPAARSVRSRPALAAGLLATCLLLLLACAASLALGAESLPSGTVLTALLDYDATDRDQLIVRHLRVPRTFAGLLVGVALGLAGAVMQGIARNPLADPGILGINAGAGLFVVLGIGWFGLTSFSGYVWCGFVGALLAAVLVYGISALGREGATPVKLALAGATTTAALGSMTSALVLSDTDTFDQYRFWQVGTLSRSAETVEQAAPFIVLGLLAALGCGRYLNALALGEDVARALGQRVGLVRAACALVVVLLCGAATALCGPIVFVGLVVPHIVRAFTGSDYRWILPYSAVLAPCLLLVADVIGRLLAPPSEVQVGIVTAVLGAIPFVLLVRGRKQAEL</sequence>
<evidence type="ECO:0000256" key="5">
    <source>
        <dbReference type="ARBA" id="ARBA00022692"/>
    </source>
</evidence>
<feature type="transmembrane region" description="Helical" evidence="8">
    <location>
        <begin position="298"/>
        <end position="319"/>
    </location>
</feature>
<evidence type="ECO:0000256" key="2">
    <source>
        <dbReference type="ARBA" id="ARBA00007935"/>
    </source>
</evidence>
<dbReference type="PANTHER" id="PTHR30472:SF1">
    <property type="entry name" value="FE(3+) DICITRATE TRANSPORT SYSTEM PERMEASE PROTEIN FECC-RELATED"/>
    <property type="match status" value="1"/>
</dbReference>
<proteinExistence type="inferred from homology"/>
<dbReference type="Pfam" id="PF01032">
    <property type="entry name" value="FecCD"/>
    <property type="match status" value="1"/>
</dbReference>
<feature type="transmembrane region" description="Helical" evidence="8">
    <location>
        <begin position="81"/>
        <end position="98"/>
    </location>
</feature>
<dbReference type="Proteomes" id="UP001183615">
    <property type="component" value="Unassembled WGS sequence"/>
</dbReference>
<comment type="similarity">
    <text evidence="2">Belongs to the binding-protein-dependent transport system permease family. FecCD subfamily.</text>
</comment>
<dbReference type="Gene3D" id="1.10.3470.10">
    <property type="entry name" value="ABC transporter involved in vitamin B12 uptake, BtuC"/>
    <property type="match status" value="1"/>
</dbReference>
<keyword evidence="3" id="KW-0813">Transport</keyword>
<accession>A0ABU2SC87</accession>